<comment type="caution">
    <text evidence="1">The sequence shown here is derived from an EMBL/GenBank/DDBJ whole genome shotgun (WGS) entry which is preliminary data.</text>
</comment>
<name>A0ABR3N7A4_9TELE</name>
<dbReference type="Proteomes" id="UP001558613">
    <property type="component" value="Unassembled WGS sequence"/>
</dbReference>
<keyword evidence="2" id="KW-1185">Reference proteome</keyword>
<reference evidence="1 2" key="1">
    <citation type="submission" date="2023-09" db="EMBL/GenBank/DDBJ databases">
        <authorList>
            <person name="Wang M."/>
        </authorList>
    </citation>
    <scope>NUCLEOTIDE SEQUENCE [LARGE SCALE GENOMIC DNA]</scope>
    <source>
        <strain evidence="1">GT-2023</strain>
        <tissue evidence="1">Liver</tissue>
    </source>
</reference>
<evidence type="ECO:0000313" key="1">
    <source>
        <dbReference type="EMBL" id="KAL1272795.1"/>
    </source>
</evidence>
<proteinExistence type="predicted"/>
<dbReference type="EMBL" id="JAYMGO010000006">
    <property type="protein sequence ID" value="KAL1272795.1"/>
    <property type="molecule type" value="Genomic_DNA"/>
</dbReference>
<accession>A0ABR3N7A4</accession>
<gene>
    <name evidence="1" type="ORF">QQF64_028657</name>
</gene>
<evidence type="ECO:0000313" key="2">
    <source>
        <dbReference type="Proteomes" id="UP001558613"/>
    </source>
</evidence>
<sequence length="123" mass="13344">MHVCASVYMCVQPCPGTVCCHVSSSSSTETLLTPLSALTEVHYIPSGSYHLIRTEKKGSERGFGYKRMPFLCAALKTCQGFQHTGSIIRPEQDVSAGNVNLSSNQADIINTQQHLLPMGTGER</sequence>
<protein>
    <submittedName>
        <fullName evidence="1">Uncharacterized protein</fullName>
    </submittedName>
</protein>
<organism evidence="1 2">
    <name type="scientific">Cirrhinus molitorella</name>
    <name type="common">mud carp</name>
    <dbReference type="NCBI Taxonomy" id="172907"/>
    <lineage>
        <taxon>Eukaryota</taxon>
        <taxon>Metazoa</taxon>
        <taxon>Chordata</taxon>
        <taxon>Craniata</taxon>
        <taxon>Vertebrata</taxon>
        <taxon>Euteleostomi</taxon>
        <taxon>Actinopterygii</taxon>
        <taxon>Neopterygii</taxon>
        <taxon>Teleostei</taxon>
        <taxon>Ostariophysi</taxon>
        <taxon>Cypriniformes</taxon>
        <taxon>Cyprinidae</taxon>
        <taxon>Labeoninae</taxon>
        <taxon>Labeonini</taxon>
        <taxon>Cirrhinus</taxon>
    </lineage>
</organism>